<evidence type="ECO:0000259" key="12">
    <source>
        <dbReference type="SMART" id="SM01192"/>
    </source>
</evidence>
<dbReference type="EC" id="4.2.1.11" evidence="5"/>
<dbReference type="STRING" id="9516.ENSCCAP00000016992"/>
<keyword evidence="8" id="KW-0324">Glycolysis</keyword>
<dbReference type="GO" id="GO:0000287">
    <property type="term" value="F:magnesium ion binding"/>
    <property type="evidence" value="ECO:0007669"/>
    <property type="project" value="InterPro"/>
</dbReference>
<dbReference type="PANTHER" id="PTHR11902:SF12">
    <property type="entry name" value="ALPHA-ENOLASE"/>
    <property type="match status" value="1"/>
</dbReference>
<evidence type="ECO:0000256" key="8">
    <source>
        <dbReference type="ARBA" id="ARBA00023152"/>
    </source>
</evidence>
<dbReference type="Proteomes" id="UP000233040">
    <property type="component" value="Unassembled WGS sequence"/>
</dbReference>
<evidence type="ECO:0000256" key="1">
    <source>
        <dbReference type="ARBA" id="ARBA00001946"/>
    </source>
</evidence>
<comment type="pathway">
    <text evidence="3">Carbohydrate degradation; glycolysis; pyruvate from D-glyceraldehyde 3-phosphate: step 4/5.</text>
</comment>
<dbReference type="AlphaFoldDB" id="A0A2K5QM68"/>
<evidence type="ECO:0000256" key="7">
    <source>
        <dbReference type="ARBA" id="ARBA00022842"/>
    </source>
</evidence>
<evidence type="ECO:0000256" key="9">
    <source>
        <dbReference type="ARBA" id="ARBA00023239"/>
    </source>
</evidence>
<dbReference type="GO" id="GO:0006096">
    <property type="term" value="P:glycolytic process"/>
    <property type="evidence" value="ECO:0007669"/>
    <property type="project" value="UniProtKB-UniPathway"/>
</dbReference>
<evidence type="ECO:0000256" key="11">
    <source>
        <dbReference type="ARBA" id="ARBA00048333"/>
    </source>
</evidence>
<dbReference type="GeneTree" id="ENSGT00950000182805"/>
<dbReference type="Ensembl" id="ENSCCAT00000034448.1">
    <property type="protein sequence ID" value="ENSCCAP00000016992.1"/>
    <property type="gene ID" value="ENSCCAG00000026303.1"/>
</dbReference>
<dbReference type="UniPathway" id="UPA00109">
    <property type="reaction ID" value="UER00187"/>
</dbReference>
<sequence>HFFRSGKYDLTFKSPSDPSSYISPGQLKSFIKDYPVVSIQDPFDHDDWGFTASAGIQVVGDDLTVTNPKRIVKATNEKSCNCLLLKVNQIGFVTKSLQACKLAQACGWGIVVSHHSGETEDTFSAGLVVGLCAGQIKTDSPSKYNQLLRNEDELGSKAKFASRNFRNPLAK</sequence>
<accession>A0A2K5QM68</accession>
<evidence type="ECO:0000256" key="5">
    <source>
        <dbReference type="ARBA" id="ARBA00012058"/>
    </source>
</evidence>
<evidence type="ECO:0000313" key="13">
    <source>
        <dbReference type="Ensembl" id="ENSCCAP00000016992.1"/>
    </source>
</evidence>
<reference evidence="13" key="1">
    <citation type="submission" date="2025-08" db="UniProtKB">
        <authorList>
            <consortium name="Ensembl"/>
        </authorList>
    </citation>
    <scope>IDENTIFICATION</scope>
</reference>
<organism evidence="13 14">
    <name type="scientific">Cebus imitator</name>
    <name type="common">Panamanian white-faced capuchin</name>
    <name type="synonym">Cebus capucinus imitator</name>
    <dbReference type="NCBI Taxonomy" id="2715852"/>
    <lineage>
        <taxon>Eukaryota</taxon>
        <taxon>Metazoa</taxon>
        <taxon>Chordata</taxon>
        <taxon>Craniata</taxon>
        <taxon>Vertebrata</taxon>
        <taxon>Euteleostomi</taxon>
        <taxon>Mammalia</taxon>
        <taxon>Eutheria</taxon>
        <taxon>Euarchontoglires</taxon>
        <taxon>Primates</taxon>
        <taxon>Haplorrhini</taxon>
        <taxon>Platyrrhini</taxon>
        <taxon>Cebidae</taxon>
        <taxon>Cebinae</taxon>
        <taxon>Cebus</taxon>
    </lineage>
</organism>
<keyword evidence="6" id="KW-0479">Metal-binding</keyword>
<proteinExistence type="inferred from homology"/>
<evidence type="ECO:0000313" key="14">
    <source>
        <dbReference type="Proteomes" id="UP000233040"/>
    </source>
</evidence>
<dbReference type="SMART" id="SM01192">
    <property type="entry name" value="Enolase_C"/>
    <property type="match status" value="1"/>
</dbReference>
<dbReference type="GO" id="GO:0004634">
    <property type="term" value="F:phosphopyruvate hydratase activity"/>
    <property type="evidence" value="ECO:0007669"/>
    <property type="project" value="UniProtKB-EC"/>
</dbReference>
<name>A0A2K5QM68_CEBIM</name>
<dbReference type="InterPro" id="IPR036849">
    <property type="entry name" value="Enolase-like_C_sf"/>
</dbReference>
<protein>
    <recommendedName>
        <fullName evidence="5">phosphopyruvate hydratase</fullName>
        <ecNumber evidence="5">4.2.1.11</ecNumber>
    </recommendedName>
    <alternativeName>
        <fullName evidence="10">2-phospho-D-glycerate hydro-lyase</fullName>
    </alternativeName>
</protein>
<comment type="cofactor">
    <cofactor evidence="1">
        <name>Mg(2+)</name>
        <dbReference type="ChEBI" id="CHEBI:18420"/>
    </cofactor>
</comment>
<dbReference type="SUPFAM" id="SSF51604">
    <property type="entry name" value="Enolase C-terminal domain-like"/>
    <property type="match status" value="1"/>
</dbReference>
<dbReference type="GO" id="GO:0000015">
    <property type="term" value="C:phosphopyruvate hydratase complex"/>
    <property type="evidence" value="ECO:0007669"/>
    <property type="project" value="InterPro"/>
</dbReference>
<dbReference type="PRINTS" id="PR00148">
    <property type="entry name" value="ENOLASE"/>
</dbReference>
<keyword evidence="7" id="KW-0460">Magnesium</keyword>
<dbReference type="Pfam" id="PF00113">
    <property type="entry name" value="Enolase_C"/>
    <property type="match status" value="1"/>
</dbReference>
<comment type="similarity">
    <text evidence="4">Belongs to the enolase family.</text>
</comment>
<dbReference type="PANTHER" id="PTHR11902">
    <property type="entry name" value="ENOLASE"/>
    <property type="match status" value="1"/>
</dbReference>
<keyword evidence="14" id="KW-1185">Reference proteome</keyword>
<evidence type="ECO:0000256" key="10">
    <source>
        <dbReference type="ARBA" id="ARBA00031125"/>
    </source>
</evidence>
<evidence type="ECO:0000256" key="6">
    <source>
        <dbReference type="ARBA" id="ARBA00022723"/>
    </source>
</evidence>
<evidence type="ECO:0000256" key="2">
    <source>
        <dbReference type="ARBA" id="ARBA00004496"/>
    </source>
</evidence>
<dbReference type="InterPro" id="IPR020810">
    <property type="entry name" value="Enolase_C"/>
</dbReference>
<evidence type="ECO:0000256" key="4">
    <source>
        <dbReference type="ARBA" id="ARBA00009604"/>
    </source>
</evidence>
<feature type="domain" description="Enolase C-terminal TIM barrel" evidence="12">
    <location>
        <begin position="2"/>
        <end position="168"/>
    </location>
</feature>
<evidence type="ECO:0000256" key="3">
    <source>
        <dbReference type="ARBA" id="ARBA00005031"/>
    </source>
</evidence>
<dbReference type="Gene3D" id="3.20.20.120">
    <property type="entry name" value="Enolase-like C-terminal domain"/>
    <property type="match status" value="1"/>
</dbReference>
<keyword evidence="9" id="KW-0456">Lyase</keyword>
<comment type="catalytic activity">
    <reaction evidence="11">
        <text>(2R)-2-phosphoglycerate = phosphoenolpyruvate + H2O</text>
        <dbReference type="Rhea" id="RHEA:10164"/>
        <dbReference type="ChEBI" id="CHEBI:15377"/>
        <dbReference type="ChEBI" id="CHEBI:58289"/>
        <dbReference type="ChEBI" id="CHEBI:58702"/>
        <dbReference type="EC" id="4.2.1.11"/>
    </reaction>
</comment>
<comment type="subcellular location">
    <subcellularLocation>
        <location evidence="2">Cytoplasm</location>
    </subcellularLocation>
</comment>
<dbReference type="OMA" id="MTGFRTK"/>
<dbReference type="InterPro" id="IPR000941">
    <property type="entry name" value="Enolase"/>
</dbReference>
<reference evidence="13" key="2">
    <citation type="submission" date="2025-09" db="UniProtKB">
        <authorList>
            <consortium name="Ensembl"/>
        </authorList>
    </citation>
    <scope>IDENTIFICATION</scope>
</reference>